<dbReference type="SUPFAM" id="SSF55797">
    <property type="entry name" value="PR-1-like"/>
    <property type="match status" value="1"/>
</dbReference>
<reference evidence="2" key="1">
    <citation type="submission" date="2022-01" db="EMBL/GenBank/DDBJ databases">
        <title>Genome Sequence Resource for Two Populations of Ditylenchus destructor, the Migratory Endoparasitic Phytonematode.</title>
        <authorList>
            <person name="Zhang H."/>
            <person name="Lin R."/>
            <person name="Xie B."/>
        </authorList>
    </citation>
    <scope>NUCLEOTIDE SEQUENCE</scope>
    <source>
        <strain evidence="2">BazhouSP</strain>
    </source>
</reference>
<dbReference type="EMBL" id="JAKKPZ010000046">
    <property type="protein sequence ID" value="KAI1706675.1"/>
    <property type="molecule type" value="Genomic_DNA"/>
</dbReference>
<comment type="caution">
    <text evidence="2">The sequence shown here is derived from an EMBL/GenBank/DDBJ whole genome shotgun (WGS) entry which is preliminary data.</text>
</comment>
<sequence length="74" mass="7998">MAWAKTTKLGCGVQYCSDGGFTIVVCNYSPAGNYINQLVYQAGAPCSQCITAYSDQLCAPPSTDRRTMKTNESF</sequence>
<dbReference type="InterPro" id="IPR014044">
    <property type="entry name" value="CAP_dom"/>
</dbReference>
<feature type="domain" description="SCP" evidence="1">
    <location>
        <begin position="1"/>
        <end position="28"/>
    </location>
</feature>
<evidence type="ECO:0000313" key="3">
    <source>
        <dbReference type="Proteomes" id="UP001201812"/>
    </source>
</evidence>
<protein>
    <submittedName>
        <fullName evidence="2">Cysteine-rich secretory protein family domain-containing protein</fullName>
    </submittedName>
</protein>
<dbReference type="InterPro" id="IPR035940">
    <property type="entry name" value="CAP_sf"/>
</dbReference>
<dbReference type="Gene3D" id="3.40.33.10">
    <property type="entry name" value="CAP"/>
    <property type="match status" value="1"/>
</dbReference>
<evidence type="ECO:0000259" key="1">
    <source>
        <dbReference type="Pfam" id="PF00188"/>
    </source>
</evidence>
<dbReference type="PROSITE" id="PS01010">
    <property type="entry name" value="CRISP_2"/>
    <property type="match status" value="1"/>
</dbReference>
<name>A0AAD4MVL1_9BILA</name>
<accession>A0AAD4MVL1</accession>
<dbReference type="Pfam" id="PF00188">
    <property type="entry name" value="CAP"/>
    <property type="match status" value="1"/>
</dbReference>
<keyword evidence="3" id="KW-1185">Reference proteome</keyword>
<dbReference type="AlphaFoldDB" id="A0AAD4MVL1"/>
<gene>
    <name evidence="2" type="ORF">DdX_12885</name>
</gene>
<dbReference type="InterPro" id="IPR018244">
    <property type="entry name" value="Allrgn_V5/Tpx1_CS"/>
</dbReference>
<dbReference type="Proteomes" id="UP001201812">
    <property type="component" value="Unassembled WGS sequence"/>
</dbReference>
<dbReference type="GO" id="GO:0005576">
    <property type="term" value="C:extracellular region"/>
    <property type="evidence" value="ECO:0007669"/>
    <property type="project" value="InterPro"/>
</dbReference>
<proteinExistence type="predicted"/>
<evidence type="ECO:0000313" key="2">
    <source>
        <dbReference type="EMBL" id="KAI1706675.1"/>
    </source>
</evidence>
<organism evidence="2 3">
    <name type="scientific">Ditylenchus destructor</name>
    <dbReference type="NCBI Taxonomy" id="166010"/>
    <lineage>
        <taxon>Eukaryota</taxon>
        <taxon>Metazoa</taxon>
        <taxon>Ecdysozoa</taxon>
        <taxon>Nematoda</taxon>
        <taxon>Chromadorea</taxon>
        <taxon>Rhabditida</taxon>
        <taxon>Tylenchina</taxon>
        <taxon>Tylenchomorpha</taxon>
        <taxon>Sphaerularioidea</taxon>
        <taxon>Anguinidae</taxon>
        <taxon>Anguininae</taxon>
        <taxon>Ditylenchus</taxon>
    </lineage>
</organism>